<proteinExistence type="predicted"/>
<feature type="chain" id="PRO_5034313407" evidence="1">
    <location>
        <begin position="23"/>
        <end position="138"/>
    </location>
</feature>
<accession>A0A8D9EHY4</accession>
<protein>
    <submittedName>
        <fullName evidence="2">Uncharacterized protein</fullName>
    </submittedName>
</protein>
<reference evidence="2" key="1">
    <citation type="submission" date="2021-05" db="EMBL/GenBank/DDBJ databases">
        <authorList>
            <person name="Alioto T."/>
            <person name="Alioto T."/>
            <person name="Gomez Garrido J."/>
        </authorList>
    </citation>
    <scope>NUCLEOTIDE SEQUENCE</scope>
</reference>
<organism evidence="2">
    <name type="scientific">Cacopsylla melanoneura</name>
    <dbReference type="NCBI Taxonomy" id="428564"/>
    <lineage>
        <taxon>Eukaryota</taxon>
        <taxon>Metazoa</taxon>
        <taxon>Ecdysozoa</taxon>
        <taxon>Arthropoda</taxon>
        <taxon>Hexapoda</taxon>
        <taxon>Insecta</taxon>
        <taxon>Pterygota</taxon>
        <taxon>Neoptera</taxon>
        <taxon>Paraneoptera</taxon>
        <taxon>Hemiptera</taxon>
        <taxon>Sternorrhyncha</taxon>
        <taxon>Psylloidea</taxon>
        <taxon>Psyllidae</taxon>
        <taxon>Psyllinae</taxon>
        <taxon>Cacopsylla</taxon>
    </lineage>
</organism>
<name>A0A8D9EHY4_9HEMI</name>
<dbReference type="EMBL" id="HBUF01538323">
    <property type="protein sequence ID" value="CAG6754122.1"/>
    <property type="molecule type" value="Transcribed_RNA"/>
</dbReference>
<evidence type="ECO:0000313" key="2">
    <source>
        <dbReference type="EMBL" id="CAG6754122.1"/>
    </source>
</evidence>
<feature type="signal peptide" evidence="1">
    <location>
        <begin position="1"/>
        <end position="22"/>
    </location>
</feature>
<keyword evidence="1" id="KW-0732">Signal</keyword>
<dbReference type="AlphaFoldDB" id="A0A8D9EHY4"/>
<sequence length="138" mass="15412">MNIAVIFKIPLLFNLPAILVNAIDESSRICQQTKQKKTELSTNLGSAIEYLPPICQKTFSILCHLGSLLVSRKVASLHFSLVPSSLSLISLKLYPIYAASVFIEFLSSEDLEKKFQVQNIIKFRSTEIQGKICVGFPH</sequence>
<evidence type="ECO:0000256" key="1">
    <source>
        <dbReference type="SAM" id="SignalP"/>
    </source>
</evidence>